<evidence type="ECO:0000313" key="8">
    <source>
        <dbReference type="EMBL" id="KAL2102682.1"/>
    </source>
</evidence>
<dbReference type="GO" id="GO:0004674">
    <property type="term" value="F:protein serine/threonine kinase activity"/>
    <property type="evidence" value="ECO:0007669"/>
    <property type="project" value="UniProtKB-KW"/>
</dbReference>
<gene>
    <name evidence="8" type="ORF">ACEWY4_001850</name>
</gene>
<evidence type="ECO:0000259" key="7">
    <source>
        <dbReference type="PROSITE" id="PS50011"/>
    </source>
</evidence>
<evidence type="ECO:0000256" key="6">
    <source>
        <dbReference type="ARBA" id="ARBA00022840"/>
    </source>
</evidence>
<keyword evidence="5" id="KW-0418">Kinase</keyword>
<evidence type="ECO:0000313" key="9">
    <source>
        <dbReference type="Proteomes" id="UP001591681"/>
    </source>
</evidence>
<evidence type="ECO:0000256" key="1">
    <source>
        <dbReference type="ARBA" id="ARBA00008867"/>
    </source>
</evidence>
<dbReference type="PANTHER" id="PTHR24058">
    <property type="entry name" value="DUAL SPECIFICITY PROTEIN KINASE"/>
    <property type="match status" value="1"/>
</dbReference>
<evidence type="ECO:0000256" key="4">
    <source>
        <dbReference type="ARBA" id="ARBA00022741"/>
    </source>
</evidence>
<dbReference type="InterPro" id="IPR000719">
    <property type="entry name" value="Prot_kinase_dom"/>
</dbReference>
<evidence type="ECO:0000256" key="2">
    <source>
        <dbReference type="ARBA" id="ARBA00022527"/>
    </source>
</evidence>
<dbReference type="EMBL" id="JBHFQA010000002">
    <property type="protein sequence ID" value="KAL2102682.1"/>
    <property type="molecule type" value="Genomic_DNA"/>
</dbReference>
<dbReference type="InterPro" id="IPR050494">
    <property type="entry name" value="Ser_Thr_dual-spec_kinase"/>
</dbReference>
<reference evidence="8 9" key="1">
    <citation type="submission" date="2024-09" db="EMBL/GenBank/DDBJ databases">
        <title>A chromosome-level genome assembly of Gray's grenadier anchovy, Coilia grayii.</title>
        <authorList>
            <person name="Fu Z."/>
        </authorList>
    </citation>
    <scope>NUCLEOTIDE SEQUENCE [LARGE SCALE GENOMIC DNA]</scope>
    <source>
        <strain evidence="8">G4</strain>
        <tissue evidence="8">Muscle</tissue>
    </source>
</reference>
<accession>A0ABD1KU42</accession>
<name>A0ABD1KU42_9TELE</name>
<organism evidence="8 9">
    <name type="scientific">Coilia grayii</name>
    <name type="common">Gray's grenadier anchovy</name>
    <dbReference type="NCBI Taxonomy" id="363190"/>
    <lineage>
        <taxon>Eukaryota</taxon>
        <taxon>Metazoa</taxon>
        <taxon>Chordata</taxon>
        <taxon>Craniata</taxon>
        <taxon>Vertebrata</taxon>
        <taxon>Euteleostomi</taxon>
        <taxon>Actinopterygii</taxon>
        <taxon>Neopterygii</taxon>
        <taxon>Teleostei</taxon>
        <taxon>Clupei</taxon>
        <taxon>Clupeiformes</taxon>
        <taxon>Clupeoidei</taxon>
        <taxon>Engraulidae</taxon>
        <taxon>Coilinae</taxon>
        <taxon>Coilia</taxon>
    </lineage>
</organism>
<keyword evidence="2" id="KW-0723">Serine/threonine-protein kinase</keyword>
<feature type="domain" description="Protein kinase" evidence="7">
    <location>
        <begin position="1"/>
        <end position="234"/>
    </location>
</feature>
<protein>
    <recommendedName>
        <fullName evidence="7">Protein kinase domain-containing protein</fullName>
    </recommendedName>
</protein>
<dbReference type="SUPFAM" id="SSF56112">
    <property type="entry name" value="Protein kinase-like (PK-like)"/>
    <property type="match status" value="1"/>
</dbReference>
<dbReference type="GO" id="GO:0005524">
    <property type="term" value="F:ATP binding"/>
    <property type="evidence" value="ECO:0007669"/>
    <property type="project" value="UniProtKB-KW"/>
</dbReference>
<dbReference type="SMART" id="SM00220">
    <property type="entry name" value="S_TKc"/>
    <property type="match status" value="1"/>
</dbReference>
<dbReference type="Pfam" id="PF00069">
    <property type="entry name" value="Pkinase"/>
    <property type="match status" value="1"/>
</dbReference>
<keyword evidence="9" id="KW-1185">Reference proteome</keyword>
<dbReference type="Gene3D" id="1.10.510.10">
    <property type="entry name" value="Transferase(Phosphotransferase) domain 1"/>
    <property type="match status" value="1"/>
</dbReference>
<dbReference type="PROSITE" id="PS00108">
    <property type="entry name" value="PROTEIN_KINASE_ST"/>
    <property type="match status" value="1"/>
</dbReference>
<proteinExistence type="inferred from homology"/>
<sequence>MLRKKDCNNSSNIIHMKEHFMFRDHLCITFELQGSNLFEVIKKNRYQGFSLNAVRRFTQSILKCLQMLHREGIIHCDLKPENIVVTQNGSYNIKVIDFGSSCFEHQRVYSYIQSRFYRSPEVILGCSYGVEIDMWSLGCIVAELHTGLPLFPGENEKEQIACIMEVFGLPPEDILKQASRKKKFFDSKGNPRDYTSSKGQARQPGTKDLASVLISSDPLFLDFLKSCLTYVSVQ</sequence>
<evidence type="ECO:0000256" key="5">
    <source>
        <dbReference type="ARBA" id="ARBA00022777"/>
    </source>
</evidence>
<comment type="similarity">
    <text evidence="1">Belongs to the protein kinase superfamily. CMGC Ser/Thr protein kinase family. MNB/DYRK subfamily.</text>
</comment>
<keyword evidence="3" id="KW-0808">Transferase</keyword>
<dbReference type="PROSITE" id="PS50011">
    <property type="entry name" value="PROTEIN_KINASE_DOM"/>
    <property type="match status" value="1"/>
</dbReference>
<dbReference type="PANTHER" id="PTHR24058:SF22">
    <property type="entry name" value="DUAL SPECIFICITY TYROSINE-PHOSPHORYLATION-REGULATED KINASE 4"/>
    <property type="match status" value="1"/>
</dbReference>
<keyword evidence="4" id="KW-0547">Nucleotide-binding</keyword>
<keyword evidence="6" id="KW-0067">ATP-binding</keyword>
<dbReference type="Proteomes" id="UP001591681">
    <property type="component" value="Unassembled WGS sequence"/>
</dbReference>
<dbReference type="InterPro" id="IPR011009">
    <property type="entry name" value="Kinase-like_dom_sf"/>
</dbReference>
<dbReference type="InterPro" id="IPR008271">
    <property type="entry name" value="Ser/Thr_kinase_AS"/>
</dbReference>
<dbReference type="Gene3D" id="3.30.200.20">
    <property type="entry name" value="Phosphorylase Kinase, domain 1"/>
    <property type="match status" value="1"/>
</dbReference>
<dbReference type="AlphaFoldDB" id="A0ABD1KU42"/>
<evidence type="ECO:0000256" key="3">
    <source>
        <dbReference type="ARBA" id="ARBA00022679"/>
    </source>
</evidence>
<comment type="caution">
    <text evidence="8">The sequence shown here is derived from an EMBL/GenBank/DDBJ whole genome shotgun (WGS) entry which is preliminary data.</text>
</comment>